<evidence type="ECO:0000313" key="2">
    <source>
        <dbReference type="EMBL" id="MBB5218878.1"/>
    </source>
</evidence>
<evidence type="ECO:0000313" key="3">
    <source>
        <dbReference type="Proteomes" id="UP000578697"/>
    </source>
</evidence>
<evidence type="ECO:0000259" key="1">
    <source>
        <dbReference type="PROSITE" id="PS51781"/>
    </source>
</evidence>
<sequence length="416" mass="47427">MHKKKEFRMKKGMKKTTTLILVMSCFVCGWSEKLKGYKEVSELSDYTDLQFYNVAYSDNSNEIFEKDKKWKKTKNLISEVLAEKNDLSVTLYYERKSEDATYSDNIVNAYVEIKKGTNVVNYKYGLSFDRYKESVGFIKNTSVESKGGHDVIIIKSDWNPGTAGSGFSSTRVSVFEVVNKANSIHYLGDYLEYYSDSELSINSSETWVDEKSLCVYEKSENAGFFNIWTLLIFDFSKAEKRMVFELFEYLHGEKRPYTVKVIAPGKKIYKKEGKGFIPADDLKINSLLELGSVEFIPAKILNKVTFMLKVEDGYVMVDDVIDWLGCINNTVLYIQPKEMVVKTNLRLRSEQGTAADIITTIKQGARVKVVELGNSDIIDDIESKWVKVEVVKKAKTSDGKDVEEGTTGWCFGGYLK</sequence>
<comment type="caution">
    <text evidence="2">The sequence shown here is derived from an EMBL/GenBank/DDBJ whole genome shotgun (WGS) entry which is preliminary data.</text>
</comment>
<keyword evidence="3" id="KW-1185">Reference proteome</keyword>
<accession>A0A840SFE7</accession>
<name>A0A840SFE7_9SPIR</name>
<organism evidence="2 3">
    <name type="scientific">Treponema rectale</name>
    <dbReference type="NCBI Taxonomy" id="744512"/>
    <lineage>
        <taxon>Bacteria</taxon>
        <taxon>Pseudomonadati</taxon>
        <taxon>Spirochaetota</taxon>
        <taxon>Spirochaetia</taxon>
        <taxon>Spirochaetales</taxon>
        <taxon>Treponemataceae</taxon>
        <taxon>Treponema</taxon>
    </lineage>
</organism>
<dbReference type="Gene3D" id="2.30.30.40">
    <property type="entry name" value="SH3 Domains"/>
    <property type="match status" value="1"/>
</dbReference>
<dbReference type="AlphaFoldDB" id="A0A840SFE7"/>
<dbReference type="PROSITE" id="PS51781">
    <property type="entry name" value="SH3B"/>
    <property type="match status" value="1"/>
</dbReference>
<dbReference type="Proteomes" id="UP000578697">
    <property type="component" value="Unassembled WGS sequence"/>
</dbReference>
<reference evidence="2 3" key="1">
    <citation type="submission" date="2020-08" db="EMBL/GenBank/DDBJ databases">
        <title>Genomic Encyclopedia of Type Strains, Phase IV (KMG-IV): sequencing the most valuable type-strain genomes for metagenomic binning, comparative biology and taxonomic classification.</title>
        <authorList>
            <person name="Goeker M."/>
        </authorList>
    </citation>
    <scope>NUCLEOTIDE SEQUENCE [LARGE SCALE GENOMIC DNA]</scope>
    <source>
        <strain evidence="2 3">DSM 103679</strain>
    </source>
</reference>
<dbReference type="Pfam" id="PF08239">
    <property type="entry name" value="SH3_3"/>
    <property type="match status" value="1"/>
</dbReference>
<dbReference type="EMBL" id="JACHFR010000002">
    <property type="protein sequence ID" value="MBB5218878.1"/>
    <property type="molecule type" value="Genomic_DNA"/>
</dbReference>
<dbReference type="InterPro" id="IPR003646">
    <property type="entry name" value="SH3-like_bac-type"/>
</dbReference>
<protein>
    <recommendedName>
        <fullName evidence="1">SH3b domain-containing protein</fullName>
    </recommendedName>
</protein>
<dbReference type="RefSeq" id="WP_184652318.1">
    <property type="nucleotide sequence ID" value="NZ_JACHFR010000002.1"/>
</dbReference>
<proteinExistence type="predicted"/>
<feature type="domain" description="SH3b" evidence="1">
    <location>
        <begin position="335"/>
        <end position="416"/>
    </location>
</feature>
<gene>
    <name evidence="2" type="ORF">HNP77_001247</name>
</gene>